<name>A0A8K1C1Z4_PYTOL</name>
<evidence type="ECO:0000256" key="1">
    <source>
        <dbReference type="SAM" id="Coils"/>
    </source>
</evidence>
<feature type="coiled-coil region" evidence="1">
    <location>
        <begin position="442"/>
        <end position="469"/>
    </location>
</feature>
<evidence type="ECO:0000313" key="4">
    <source>
        <dbReference type="Proteomes" id="UP000794436"/>
    </source>
</evidence>
<feature type="region of interest" description="Disordered" evidence="2">
    <location>
        <begin position="477"/>
        <end position="538"/>
    </location>
</feature>
<protein>
    <submittedName>
        <fullName evidence="3">Uncharacterized protein</fullName>
    </submittedName>
</protein>
<dbReference type="InterPro" id="IPR011990">
    <property type="entry name" value="TPR-like_helical_dom_sf"/>
</dbReference>
<evidence type="ECO:0000313" key="3">
    <source>
        <dbReference type="EMBL" id="TMW54971.1"/>
    </source>
</evidence>
<evidence type="ECO:0000256" key="2">
    <source>
        <dbReference type="SAM" id="MobiDB-lite"/>
    </source>
</evidence>
<dbReference type="SUPFAM" id="SSF48452">
    <property type="entry name" value="TPR-like"/>
    <property type="match status" value="1"/>
</dbReference>
<proteinExistence type="predicted"/>
<dbReference type="Proteomes" id="UP000794436">
    <property type="component" value="Unassembled WGS sequence"/>
</dbReference>
<reference evidence="3" key="1">
    <citation type="submission" date="2019-03" db="EMBL/GenBank/DDBJ databases">
        <title>Long read genome sequence of the mycoparasitic Pythium oligandrum ATCC 38472 isolated from sugarbeet rhizosphere.</title>
        <authorList>
            <person name="Gaulin E."/>
        </authorList>
    </citation>
    <scope>NUCLEOTIDE SEQUENCE</scope>
    <source>
        <strain evidence="3">ATCC 38472_TT</strain>
    </source>
</reference>
<dbReference type="Gene3D" id="1.25.40.10">
    <property type="entry name" value="Tetratricopeptide repeat domain"/>
    <property type="match status" value="1"/>
</dbReference>
<dbReference type="AlphaFoldDB" id="A0A8K1C1Z4"/>
<accession>A0A8K1C1Z4</accession>
<comment type="caution">
    <text evidence="3">The sequence shown here is derived from an EMBL/GenBank/DDBJ whole genome shotgun (WGS) entry which is preliminary data.</text>
</comment>
<organism evidence="3 4">
    <name type="scientific">Pythium oligandrum</name>
    <name type="common">Mycoparasitic fungus</name>
    <dbReference type="NCBI Taxonomy" id="41045"/>
    <lineage>
        <taxon>Eukaryota</taxon>
        <taxon>Sar</taxon>
        <taxon>Stramenopiles</taxon>
        <taxon>Oomycota</taxon>
        <taxon>Peronosporomycetes</taxon>
        <taxon>Pythiales</taxon>
        <taxon>Pythiaceae</taxon>
        <taxon>Pythium</taxon>
    </lineage>
</organism>
<keyword evidence="1" id="KW-0175">Coiled coil</keyword>
<dbReference type="OrthoDB" id="168338at2759"/>
<sequence length="658" mass="74310">MTMTTMAARVFITQHLGEIIAQFPPEVQDVLYDKFLDAYAHPMTSQLELVLRKRLTDEEVRHLLFAPSSDQYRHYATLLSLKSTSTADDPDTAWPATLQKRFLALFYLKHVQNWPLTVEFILQDGLQILVDLFLHEDLQVRGQAIDCFVQVTSQSAFDWFEAPVGYNAMVLHAKMIALSTGESGFLRSIISNIRLYESQADKEPMTKLPGGTYVLLQVLAFYLSWVRRLYTEGALRLSRELLELLHDWQTRTETDNDAEMELARRVYEDFSRWPPLEDAEEEEREGRVLELPTSNKPRVDFFTVSSVQRLVEEAQATPNASAASQALERAIDLCTASIDAESSVVDACLWRAKALAVRLGQEQDAGRSLSKSDVDECLDDCKQVLAVDPLHMEAWRCQLDVLKRAKRWVEGLDTLRAANEASRLDHFLPVDQEYLKAQLDLFRHHSQTIKSQEEKLKELDRARTSRQEEIYQLLLRQRHPNAPAEPPETDPAHVASTEKTKDAPSSATVSSPDPLARFRASAKSEKKRSAKPTVATDSSLEPLVRGRAFARKFHQLRSNRSAQRAFVLSSELSGIQAASESTLSNESLVEILELMVQAHGDDESLQPRRLAVLDLLVNLSRLRLFCDVAEEETQSTINSNLATAEQILVAHKTSAEAA</sequence>
<gene>
    <name evidence="3" type="ORF">Poli38472_014742</name>
</gene>
<keyword evidence="4" id="KW-1185">Reference proteome</keyword>
<dbReference type="EMBL" id="SPLM01000151">
    <property type="protein sequence ID" value="TMW54971.1"/>
    <property type="molecule type" value="Genomic_DNA"/>
</dbReference>